<evidence type="ECO:0000256" key="2">
    <source>
        <dbReference type="ARBA" id="ARBA00010992"/>
    </source>
</evidence>
<feature type="transmembrane region" description="Helical" evidence="8">
    <location>
        <begin position="442"/>
        <end position="466"/>
    </location>
</feature>
<name>C9S7X2_VERA1</name>
<dbReference type="AlphaFoldDB" id="C9S7X2"/>
<dbReference type="eggNOG" id="KOG0254">
    <property type="taxonomic scope" value="Eukaryota"/>
</dbReference>
<feature type="transmembrane region" description="Helical" evidence="8">
    <location>
        <begin position="26"/>
        <end position="45"/>
    </location>
</feature>
<proteinExistence type="inferred from homology"/>
<dbReference type="EMBL" id="DS985214">
    <property type="protein sequence ID" value="EEY14857.1"/>
    <property type="molecule type" value="Genomic_DNA"/>
</dbReference>
<gene>
    <name evidence="10" type="ORF">VDBG_00966</name>
</gene>
<dbReference type="PROSITE" id="PS00217">
    <property type="entry name" value="SUGAR_TRANSPORT_2"/>
    <property type="match status" value="1"/>
</dbReference>
<dbReference type="GeneID" id="9530862"/>
<dbReference type="Proteomes" id="UP000008698">
    <property type="component" value="Unassembled WGS sequence"/>
</dbReference>
<dbReference type="PROSITE" id="PS00216">
    <property type="entry name" value="SUGAR_TRANSPORT_1"/>
    <property type="match status" value="1"/>
</dbReference>
<dbReference type="PANTHER" id="PTHR48022:SF61">
    <property type="entry name" value="HIGH AFFINITY GLUCOSE TRANSPORTER RGT2"/>
    <property type="match status" value="1"/>
</dbReference>
<dbReference type="Gene3D" id="1.20.1250.20">
    <property type="entry name" value="MFS general substrate transporter like domains"/>
    <property type="match status" value="1"/>
</dbReference>
<dbReference type="InterPro" id="IPR036259">
    <property type="entry name" value="MFS_trans_sf"/>
</dbReference>
<reference evidence="11" key="1">
    <citation type="journal article" date="2011" name="PLoS Pathog.">
        <title>Comparative genomics yields insights into niche adaptation of plant vascular wilt pathogens.</title>
        <authorList>
            <person name="Klosterman S.J."/>
            <person name="Subbarao K.V."/>
            <person name="Kang S."/>
            <person name="Veronese P."/>
            <person name="Gold S.E."/>
            <person name="Thomma B.P.H.J."/>
            <person name="Chen Z."/>
            <person name="Henrissat B."/>
            <person name="Lee Y.-H."/>
            <person name="Park J."/>
            <person name="Garcia-Pedrajas M.D."/>
            <person name="Barbara D.J."/>
            <person name="Anchieta A."/>
            <person name="de Jonge R."/>
            <person name="Santhanam P."/>
            <person name="Maruthachalam K."/>
            <person name="Atallah Z."/>
            <person name="Amyotte S.G."/>
            <person name="Paz Z."/>
            <person name="Inderbitzin P."/>
            <person name="Hayes R.J."/>
            <person name="Heiman D.I."/>
            <person name="Young S."/>
            <person name="Zeng Q."/>
            <person name="Engels R."/>
            <person name="Galagan J."/>
            <person name="Cuomo C.A."/>
            <person name="Dobinson K.F."/>
            <person name="Ma L.-J."/>
        </authorList>
    </citation>
    <scope>NUCLEOTIDE SEQUENCE [LARGE SCALE GENOMIC DNA]</scope>
    <source>
        <strain evidence="11">VaMs.102 / ATCC MYA-4576 / FGSC 10136</strain>
    </source>
</reference>
<dbReference type="InterPro" id="IPR005828">
    <property type="entry name" value="MFS_sugar_transport-like"/>
</dbReference>
<evidence type="ECO:0000256" key="5">
    <source>
        <dbReference type="ARBA" id="ARBA00022989"/>
    </source>
</evidence>
<keyword evidence="11" id="KW-1185">Reference proteome</keyword>
<dbReference type="GO" id="GO:0005351">
    <property type="term" value="F:carbohydrate:proton symporter activity"/>
    <property type="evidence" value="ECO:0007669"/>
    <property type="project" value="TreeGrafter"/>
</dbReference>
<sequence length="565" mass="62052">MNDSEDAVHYREVDLSRIEAPSTHKTYIICAFAAFGGICFGYQTAVMSGLLGTPYFIELYTNVDFDYATYAPVDKKTTEFGLTASHKALMTSILACGVLVGALVAGDMADTFGRRKNVILGSLILCVGNALQMCAEHHVVLFVLGRLIAGLGLGFISAVIVMYISEIAPKRCRGAFIAAYQFCISLGVLLANSAVYSAEGRDDSGAYRIPIGVQFLWAMILGIGLAVLPESPRYLIKNGQISEAKRALARVRGQPIDSECVQDEIAELVASREYELYLIPRTSYIGSWLLCFKGPIRNGSSPARRTILGMSIQMMQQLTGINFIFYFGVTFFQQLGAVDNPFLIALIFTLVNVCSTPISFFTIDRFGRRPLLIYGAIGMIIIQFTIACIGITEGRRDQNNLFAVRAMIALICMNIFCFAITWGPTAWVVVGESFSLPMRSRGIGISTASNWFWNCVIATCTPFLVGGDKGEANLGPKIFFILGSTCCLSLAFAYFLVPEMKDLSLEQIEMMMDESSPRCSPAYRVLKGFTQMRGDRVLRQMRSVSADCKSSKLTPRSHVAEESGR</sequence>
<feature type="transmembrane region" description="Helical" evidence="8">
    <location>
        <begin position="342"/>
        <end position="364"/>
    </location>
</feature>
<evidence type="ECO:0000256" key="8">
    <source>
        <dbReference type="SAM" id="Phobius"/>
    </source>
</evidence>
<feature type="transmembrane region" description="Helical" evidence="8">
    <location>
        <begin position="207"/>
        <end position="228"/>
    </location>
</feature>
<evidence type="ECO:0000313" key="11">
    <source>
        <dbReference type="Proteomes" id="UP000008698"/>
    </source>
</evidence>
<feature type="transmembrane region" description="Helical" evidence="8">
    <location>
        <begin position="88"/>
        <end position="105"/>
    </location>
</feature>
<dbReference type="Pfam" id="PF00083">
    <property type="entry name" value="Sugar_tr"/>
    <property type="match status" value="1"/>
</dbReference>
<dbReference type="OMA" id="WGSLCCI"/>
<feature type="transmembrane region" description="Helical" evidence="8">
    <location>
        <begin position="404"/>
        <end position="430"/>
    </location>
</feature>
<dbReference type="PRINTS" id="PR00171">
    <property type="entry name" value="SUGRTRNSPORT"/>
</dbReference>
<keyword evidence="5 8" id="KW-1133">Transmembrane helix</keyword>
<evidence type="ECO:0000256" key="4">
    <source>
        <dbReference type="ARBA" id="ARBA00022692"/>
    </source>
</evidence>
<comment type="similarity">
    <text evidence="2 7">Belongs to the major facilitator superfamily. Sugar transporter (TC 2.A.1.1) family.</text>
</comment>
<dbReference type="NCBIfam" id="TIGR00879">
    <property type="entry name" value="SP"/>
    <property type="match status" value="1"/>
</dbReference>
<dbReference type="KEGG" id="val:VDBG_00966"/>
<dbReference type="CDD" id="cd17356">
    <property type="entry name" value="MFS_HXT"/>
    <property type="match status" value="1"/>
</dbReference>
<protein>
    <submittedName>
        <fullName evidence="10">Myo-inositol transporter 1</fullName>
    </submittedName>
</protein>
<dbReference type="SUPFAM" id="SSF103473">
    <property type="entry name" value="MFS general substrate transporter"/>
    <property type="match status" value="1"/>
</dbReference>
<accession>C9S7X2</accession>
<dbReference type="HOGENOM" id="CLU_001265_30_1_1"/>
<evidence type="ECO:0000256" key="1">
    <source>
        <dbReference type="ARBA" id="ARBA00004141"/>
    </source>
</evidence>
<dbReference type="PROSITE" id="PS50850">
    <property type="entry name" value="MFS"/>
    <property type="match status" value="1"/>
</dbReference>
<keyword evidence="3 7" id="KW-0813">Transport</keyword>
<dbReference type="OrthoDB" id="6612291at2759"/>
<feature type="domain" description="Major facilitator superfamily (MFS) profile" evidence="9">
    <location>
        <begin position="29"/>
        <end position="501"/>
    </location>
</feature>
<evidence type="ECO:0000256" key="7">
    <source>
        <dbReference type="RuleBase" id="RU003346"/>
    </source>
</evidence>
<organism evidence="11">
    <name type="scientific">Verticillium alfalfae (strain VaMs.102 / ATCC MYA-4576 / FGSC 10136)</name>
    <name type="common">Verticillium wilt of alfalfa</name>
    <name type="synonym">Verticillium albo-atrum</name>
    <dbReference type="NCBI Taxonomy" id="526221"/>
    <lineage>
        <taxon>Eukaryota</taxon>
        <taxon>Fungi</taxon>
        <taxon>Dikarya</taxon>
        <taxon>Ascomycota</taxon>
        <taxon>Pezizomycotina</taxon>
        <taxon>Sordariomycetes</taxon>
        <taxon>Hypocreomycetidae</taxon>
        <taxon>Glomerellales</taxon>
        <taxon>Plectosphaerellaceae</taxon>
        <taxon>Verticillium</taxon>
    </lineage>
</organism>
<feature type="transmembrane region" description="Helical" evidence="8">
    <location>
        <begin position="117"/>
        <end position="133"/>
    </location>
</feature>
<keyword evidence="4 8" id="KW-0812">Transmembrane</keyword>
<dbReference type="InterPro" id="IPR003663">
    <property type="entry name" value="Sugar/inositol_transpt"/>
</dbReference>
<dbReference type="InterPro" id="IPR050360">
    <property type="entry name" value="MFS_Sugar_Transporters"/>
</dbReference>
<feature type="transmembrane region" description="Helical" evidence="8">
    <location>
        <begin position="371"/>
        <end position="392"/>
    </location>
</feature>
<dbReference type="InterPro" id="IPR005829">
    <property type="entry name" value="Sugar_transporter_CS"/>
</dbReference>
<comment type="subcellular location">
    <subcellularLocation>
        <location evidence="1">Membrane</location>
        <topology evidence="1">Multi-pass membrane protein</topology>
    </subcellularLocation>
</comment>
<evidence type="ECO:0000259" key="9">
    <source>
        <dbReference type="PROSITE" id="PS50850"/>
    </source>
</evidence>
<evidence type="ECO:0000256" key="6">
    <source>
        <dbReference type="ARBA" id="ARBA00023136"/>
    </source>
</evidence>
<dbReference type="PANTHER" id="PTHR48022">
    <property type="entry name" value="PLASTIDIC GLUCOSE TRANSPORTER 4"/>
    <property type="match status" value="1"/>
</dbReference>
<dbReference type="InterPro" id="IPR020846">
    <property type="entry name" value="MFS_dom"/>
</dbReference>
<feature type="transmembrane region" description="Helical" evidence="8">
    <location>
        <begin position="318"/>
        <end position="336"/>
    </location>
</feature>
<dbReference type="RefSeq" id="XP_003009283.1">
    <property type="nucleotide sequence ID" value="XM_003009237.1"/>
</dbReference>
<evidence type="ECO:0000256" key="3">
    <source>
        <dbReference type="ARBA" id="ARBA00022448"/>
    </source>
</evidence>
<evidence type="ECO:0000313" key="10">
    <source>
        <dbReference type="EMBL" id="EEY14857.1"/>
    </source>
</evidence>
<feature type="transmembrane region" description="Helical" evidence="8">
    <location>
        <begin position="176"/>
        <end position="195"/>
    </location>
</feature>
<feature type="transmembrane region" description="Helical" evidence="8">
    <location>
        <begin position="139"/>
        <end position="164"/>
    </location>
</feature>
<feature type="transmembrane region" description="Helical" evidence="8">
    <location>
        <begin position="478"/>
        <end position="497"/>
    </location>
</feature>
<keyword evidence="6 8" id="KW-0472">Membrane</keyword>
<dbReference type="GO" id="GO:0016020">
    <property type="term" value="C:membrane"/>
    <property type="evidence" value="ECO:0007669"/>
    <property type="project" value="UniProtKB-SubCell"/>
</dbReference>